<dbReference type="Proteomes" id="UP000321820">
    <property type="component" value="Chromosome"/>
</dbReference>
<dbReference type="CDD" id="cd00293">
    <property type="entry name" value="USP-like"/>
    <property type="match status" value="1"/>
</dbReference>
<evidence type="ECO:0000256" key="2">
    <source>
        <dbReference type="PIRNR" id="PIRNR006276"/>
    </source>
</evidence>
<dbReference type="AlphaFoldDB" id="A0A5B9EAV1"/>
<dbReference type="PANTHER" id="PTHR46268:SF15">
    <property type="entry name" value="UNIVERSAL STRESS PROTEIN HP_0031"/>
    <property type="match status" value="1"/>
</dbReference>
<comment type="subcellular location">
    <subcellularLocation>
        <location evidence="2">Cytoplasm</location>
    </subcellularLocation>
</comment>
<dbReference type="InterPro" id="IPR006016">
    <property type="entry name" value="UspA"/>
</dbReference>
<dbReference type="Pfam" id="PF00582">
    <property type="entry name" value="Usp"/>
    <property type="match status" value="1"/>
</dbReference>
<comment type="similarity">
    <text evidence="1 2">Belongs to the universal stress protein A family.</text>
</comment>
<accession>A0A5B9EAV1</accession>
<dbReference type="PANTHER" id="PTHR46268">
    <property type="entry name" value="STRESS RESPONSE PROTEIN NHAX"/>
    <property type="match status" value="1"/>
</dbReference>
<keyword evidence="2" id="KW-0963">Cytoplasm</keyword>
<dbReference type="InterPro" id="IPR014729">
    <property type="entry name" value="Rossmann-like_a/b/a_fold"/>
</dbReference>
<dbReference type="EMBL" id="CP042806">
    <property type="protein sequence ID" value="QEE28879.1"/>
    <property type="molecule type" value="Genomic_DNA"/>
</dbReference>
<dbReference type="GO" id="GO:0005737">
    <property type="term" value="C:cytoplasm"/>
    <property type="evidence" value="ECO:0007669"/>
    <property type="project" value="UniProtKB-SubCell"/>
</dbReference>
<dbReference type="PIRSF" id="PIRSF006276">
    <property type="entry name" value="UspA"/>
    <property type="match status" value="1"/>
</dbReference>
<evidence type="ECO:0000256" key="1">
    <source>
        <dbReference type="ARBA" id="ARBA00008791"/>
    </source>
</evidence>
<keyword evidence="5" id="KW-1185">Reference proteome</keyword>
<dbReference type="InterPro" id="IPR006015">
    <property type="entry name" value="Universal_stress_UspA"/>
</dbReference>
<dbReference type="RefSeq" id="WP_147648077.1">
    <property type="nucleotide sequence ID" value="NZ_CP042806.1"/>
</dbReference>
<dbReference type="KEGG" id="talb:FTW19_13255"/>
<name>A0A5B9EAV1_9BACT</name>
<reference evidence="4 5" key="1">
    <citation type="submission" date="2019-08" db="EMBL/GenBank/DDBJ databases">
        <title>Complete genome sequence of Terriglobus albidus strain ORNL.</title>
        <authorList>
            <person name="Podar M."/>
        </authorList>
    </citation>
    <scope>NUCLEOTIDE SEQUENCE [LARGE SCALE GENOMIC DNA]</scope>
    <source>
        <strain evidence="4 5">ORNL</strain>
    </source>
</reference>
<dbReference type="OrthoDB" id="9794782at2"/>
<organism evidence="4 5">
    <name type="scientific">Terriglobus albidus</name>
    <dbReference type="NCBI Taxonomy" id="1592106"/>
    <lineage>
        <taxon>Bacteria</taxon>
        <taxon>Pseudomonadati</taxon>
        <taxon>Acidobacteriota</taxon>
        <taxon>Terriglobia</taxon>
        <taxon>Terriglobales</taxon>
        <taxon>Acidobacteriaceae</taxon>
        <taxon>Terriglobus</taxon>
    </lineage>
</organism>
<proteinExistence type="inferred from homology"/>
<gene>
    <name evidence="4" type="ORF">FTW19_13255</name>
</gene>
<evidence type="ECO:0000259" key="3">
    <source>
        <dbReference type="Pfam" id="PF00582"/>
    </source>
</evidence>
<dbReference type="Gene3D" id="3.40.50.620">
    <property type="entry name" value="HUPs"/>
    <property type="match status" value="1"/>
</dbReference>
<evidence type="ECO:0000313" key="4">
    <source>
        <dbReference type="EMBL" id="QEE28879.1"/>
    </source>
</evidence>
<dbReference type="SUPFAM" id="SSF52402">
    <property type="entry name" value="Adenine nucleotide alpha hydrolases-like"/>
    <property type="match status" value="1"/>
</dbReference>
<feature type="domain" description="UspA" evidence="3">
    <location>
        <begin position="1"/>
        <end position="143"/>
    </location>
</feature>
<sequence length="144" mass="15779">MFSRIVVALNDLPESQRALRTAIDLAQNFNAALATVSILGDLPAYTSFAVVVDPAAPIALKEDRRQIQRALHEGAARLAQEHGVVATSAIVEGRDTQSILHFLKEYEADLLVIGLHQHDFYLSRLWSSVYDLAQEASCSVLGVH</sequence>
<protein>
    <recommendedName>
        <fullName evidence="2">Universal stress protein</fullName>
    </recommendedName>
</protein>
<evidence type="ECO:0000313" key="5">
    <source>
        <dbReference type="Proteomes" id="UP000321820"/>
    </source>
</evidence>